<evidence type="ECO:0000256" key="1">
    <source>
        <dbReference type="ARBA" id="ARBA00004123"/>
    </source>
</evidence>
<evidence type="ECO:0000256" key="3">
    <source>
        <dbReference type="ARBA" id="ARBA00023125"/>
    </source>
</evidence>
<dbReference type="Gene3D" id="2.20.25.80">
    <property type="entry name" value="WRKY domain"/>
    <property type="match status" value="1"/>
</dbReference>
<reference evidence="8" key="1">
    <citation type="journal article" date="2023" name="GigaByte">
        <title>Genome assembly of the bearded iris, Iris pallida Lam.</title>
        <authorList>
            <person name="Bruccoleri R.E."/>
            <person name="Oakeley E.J."/>
            <person name="Faust A.M.E."/>
            <person name="Altorfer M."/>
            <person name="Dessus-Babus S."/>
            <person name="Burckhardt D."/>
            <person name="Oertli M."/>
            <person name="Naumann U."/>
            <person name="Petersen F."/>
            <person name="Wong J."/>
        </authorList>
    </citation>
    <scope>NUCLEOTIDE SEQUENCE</scope>
    <source>
        <strain evidence="8">GSM-AAB239-AS_SAM_17_03QT</strain>
    </source>
</reference>
<name>A0AAX6DXA1_IRIPA</name>
<dbReference type="InterPro" id="IPR018872">
    <property type="entry name" value="Zn-cluster-dom"/>
</dbReference>
<dbReference type="GO" id="GO:0005634">
    <property type="term" value="C:nucleus"/>
    <property type="evidence" value="ECO:0007669"/>
    <property type="project" value="UniProtKB-SubCell"/>
</dbReference>
<dbReference type="GO" id="GO:0003700">
    <property type="term" value="F:DNA-binding transcription factor activity"/>
    <property type="evidence" value="ECO:0007669"/>
    <property type="project" value="InterPro"/>
</dbReference>
<dbReference type="InterPro" id="IPR036576">
    <property type="entry name" value="WRKY_dom_sf"/>
</dbReference>
<dbReference type="SUPFAM" id="SSF118290">
    <property type="entry name" value="WRKY DNA-binding domain"/>
    <property type="match status" value="1"/>
</dbReference>
<reference evidence="8" key="2">
    <citation type="submission" date="2023-04" db="EMBL/GenBank/DDBJ databases">
        <authorList>
            <person name="Bruccoleri R.E."/>
            <person name="Oakeley E.J."/>
            <person name="Faust A.-M."/>
            <person name="Dessus-Babus S."/>
            <person name="Altorfer M."/>
            <person name="Burckhardt D."/>
            <person name="Oertli M."/>
            <person name="Naumann U."/>
            <person name="Petersen F."/>
            <person name="Wong J."/>
        </authorList>
    </citation>
    <scope>NUCLEOTIDE SEQUENCE</scope>
    <source>
        <strain evidence="8">GSM-AAB239-AS_SAM_17_03QT</strain>
        <tissue evidence="8">Leaf</tissue>
    </source>
</reference>
<dbReference type="Pfam" id="PF03106">
    <property type="entry name" value="WRKY"/>
    <property type="match status" value="1"/>
</dbReference>
<keyword evidence="4" id="KW-0804">Transcription</keyword>
<feature type="region of interest" description="Disordered" evidence="6">
    <location>
        <begin position="112"/>
        <end position="131"/>
    </location>
</feature>
<keyword evidence="10" id="KW-1185">Reference proteome</keyword>
<evidence type="ECO:0000259" key="7">
    <source>
        <dbReference type="PROSITE" id="PS50811"/>
    </source>
</evidence>
<keyword evidence="2" id="KW-0805">Transcription regulation</keyword>
<evidence type="ECO:0000313" key="9">
    <source>
        <dbReference type="EMBL" id="KAJ6819917.1"/>
    </source>
</evidence>
<dbReference type="SMART" id="SM00774">
    <property type="entry name" value="WRKY"/>
    <property type="match status" value="1"/>
</dbReference>
<organism evidence="8 10">
    <name type="scientific">Iris pallida</name>
    <name type="common">Sweet iris</name>
    <dbReference type="NCBI Taxonomy" id="29817"/>
    <lineage>
        <taxon>Eukaryota</taxon>
        <taxon>Viridiplantae</taxon>
        <taxon>Streptophyta</taxon>
        <taxon>Embryophyta</taxon>
        <taxon>Tracheophyta</taxon>
        <taxon>Spermatophyta</taxon>
        <taxon>Magnoliopsida</taxon>
        <taxon>Liliopsida</taxon>
        <taxon>Asparagales</taxon>
        <taxon>Iridaceae</taxon>
        <taxon>Iridoideae</taxon>
        <taxon>Irideae</taxon>
        <taxon>Iris</taxon>
    </lineage>
</organism>
<keyword evidence="5" id="KW-0539">Nucleus</keyword>
<dbReference type="Proteomes" id="UP001140949">
    <property type="component" value="Unassembled WGS sequence"/>
</dbReference>
<dbReference type="GO" id="GO:0043565">
    <property type="term" value="F:sequence-specific DNA binding"/>
    <property type="evidence" value="ECO:0007669"/>
    <property type="project" value="InterPro"/>
</dbReference>
<dbReference type="PROSITE" id="PS50811">
    <property type="entry name" value="WRKY"/>
    <property type="match status" value="1"/>
</dbReference>
<dbReference type="AlphaFoldDB" id="A0AAX6DXA1"/>
<protein>
    <submittedName>
        <fullName evidence="8">WRKY DNA-binding domain superfamily protein</fullName>
    </submittedName>
</protein>
<dbReference type="InterPro" id="IPR003657">
    <property type="entry name" value="WRKY_dom"/>
</dbReference>
<dbReference type="EMBL" id="JANAVB010025843">
    <property type="protein sequence ID" value="KAJ6819917.1"/>
    <property type="molecule type" value="Genomic_DNA"/>
</dbReference>
<evidence type="ECO:0000313" key="8">
    <source>
        <dbReference type="EMBL" id="KAJ6796309.1"/>
    </source>
</evidence>
<sequence>MLAVETVRGRCSGSGRSAEEEAYSGLGSMERLISMLSARQQDDQALEIMNRKAIPLMGRGRTGHARFRRAPVLTVIDVDDDDDGGGMDGVDVFEEPSGVTVYCPKPLQQLPPPPPHHHQMRRDSGSVCSMSHSGASASLKRKFGSVSEDGSARCEGTCHCSKTRKSRVKKMVRVPAVSTKMAEIPADDFSWRKYGQKPIKGSPHPRGYYKCSTVRGCPARKHVERAMDDPEMMIVTYEGDHVHT</sequence>
<evidence type="ECO:0000256" key="2">
    <source>
        <dbReference type="ARBA" id="ARBA00023015"/>
    </source>
</evidence>
<dbReference type="InterPro" id="IPR044810">
    <property type="entry name" value="WRKY_plant"/>
</dbReference>
<feature type="domain" description="WRKY" evidence="7">
    <location>
        <begin position="180"/>
        <end position="244"/>
    </location>
</feature>
<accession>A0AAX6DXA1</accession>
<dbReference type="EMBL" id="JANAVB010041416">
    <property type="protein sequence ID" value="KAJ6796309.1"/>
    <property type="molecule type" value="Genomic_DNA"/>
</dbReference>
<dbReference type="Pfam" id="PF10533">
    <property type="entry name" value="Plant_zn_clust"/>
    <property type="match status" value="1"/>
</dbReference>
<comment type="caution">
    <text evidence="8">The sequence shown here is derived from an EMBL/GenBank/DDBJ whole genome shotgun (WGS) entry which is preliminary data.</text>
</comment>
<comment type="subcellular location">
    <subcellularLocation>
        <location evidence="1">Nucleus</location>
    </subcellularLocation>
</comment>
<gene>
    <name evidence="8" type="ORF">M6B38_223195</name>
    <name evidence="9" type="ORF">M6B38_400115</name>
</gene>
<proteinExistence type="predicted"/>
<evidence type="ECO:0000313" key="10">
    <source>
        <dbReference type="Proteomes" id="UP001140949"/>
    </source>
</evidence>
<evidence type="ECO:0000256" key="5">
    <source>
        <dbReference type="ARBA" id="ARBA00023242"/>
    </source>
</evidence>
<keyword evidence="3 8" id="KW-0238">DNA-binding</keyword>
<dbReference type="FunFam" id="2.20.25.80:FF:000004">
    <property type="entry name" value="WRKY transcription factor 65"/>
    <property type="match status" value="1"/>
</dbReference>
<dbReference type="PANTHER" id="PTHR31282">
    <property type="entry name" value="WRKY TRANSCRIPTION FACTOR 21-RELATED"/>
    <property type="match status" value="1"/>
</dbReference>
<evidence type="ECO:0000256" key="4">
    <source>
        <dbReference type="ARBA" id="ARBA00023163"/>
    </source>
</evidence>
<evidence type="ECO:0000256" key="6">
    <source>
        <dbReference type="SAM" id="MobiDB-lite"/>
    </source>
</evidence>